<proteinExistence type="predicted"/>
<evidence type="ECO:0000313" key="1">
    <source>
        <dbReference type="EMBL" id="RSY83149.1"/>
    </source>
</evidence>
<dbReference type="AlphaFoldDB" id="A0A430G2F9"/>
<comment type="caution">
    <text evidence="1">The sequence shown here is derived from an EMBL/GenBank/DDBJ whole genome shotgun (WGS) entry which is preliminary data.</text>
</comment>
<reference evidence="2" key="1">
    <citation type="submission" date="2018-07" db="EMBL/GenBank/DDBJ databases">
        <title>Genomic and Epidemiologic Investigation of an Indolent Hospital Outbreak.</title>
        <authorList>
            <person name="Johnson R.C."/>
            <person name="Deming C."/>
            <person name="Conlan S."/>
            <person name="Zellmer C.J."/>
            <person name="Michelin A.V."/>
            <person name="Lee-Lin S.-Q."/>
            <person name="Thomas P.J."/>
            <person name="Park M."/>
            <person name="Weingarten R.A."/>
            <person name="Less J."/>
            <person name="Dekker J.P."/>
            <person name="Frank K.M."/>
            <person name="Musser K.A."/>
            <person name="Mcquiston J.R."/>
            <person name="Henderson D.K."/>
            <person name="Lau A.F."/>
            <person name="Palmore T.N."/>
            <person name="Segre J.A."/>
        </authorList>
    </citation>
    <scope>NUCLEOTIDE SEQUENCE [LARGE SCALE GENOMIC DNA]</scope>
    <source>
        <strain evidence="2">SK-CDC1_0717</strain>
    </source>
</reference>
<gene>
    <name evidence="1" type="ORF">DAH66_12840</name>
</gene>
<dbReference type="EMBL" id="QQYZ01000011">
    <property type="protein sequence ID" value="RSY83149.1"/>
    <property type="molecule type" value="Genomic_DNA"/>
</dbReference>
<evidence type="ECO:0000313" key="2">
    <source>
        <dbReference type="Proteomes" id="UP000287746"/>
    </source>
</evidence>
<dbReference type="Proteomes" id="UP000287746">
    <property type="component" value="Unassembled WGS sequence"/>
</dbReference>
<name>A0A430G2F9_9SPHN</name>
<organism evidence="1 2">
    <name type="scientific">Sphingomonas koreensis</name>
    <dbReference type="NCBI Taxonomy" id="93064"/>
    <lineage>
        <taxon>Bacteria</taxon>
        <taxon>Pseudomonadati</taxon>
        <taxon>Pseudomonadota</taxon>
        <taxon>Alphaproteobacteria</taxon>
        <taxon>Sphingomonadales</taxon>
        <taxon>Sphingomonadaceae</taxon>
        <taxon>Sphingomonas</taxon>
    </lineage>
</organism>
<protein>
    <submittedName>
        <fullName evidence="1">Uncharacterized protein</fullName>
    </submittedName>
</protein>
<sequence>MPPAVGRVVGELGFRYRPSAQADLEAHAHAIRLLTQDLADVPISLLEAAVERWAATKRFMPRACEIIELAGQIGAAMVSGTKAAADQLQAHCDRLNATDRARFWFVAGQAPDRRIDSRPR</sequence>
<accession>A0A430G2F9</accession>